<reference evidence="1 2" key="1">
    <citation type="journal article" date="2014" name="PLoS Genet.">
        <title>Phylogenetically driven sequencing of extremely halophilic archaea reveals strategies for static and dynamic osmo-response.</title>
        <authorList>
            <person name="Becker E.A."/>
            <person name="Seitzer P.M."/>
            <person name="Tritt A."/>
            <person name="Larsen D."/>
            <person name="Krusor M."/>
            <person name="Yao A.I."/>
            <person name="Wu D."/>
            <person name="Madern D."/>
            <person name="Eisen J.A."/>
            <person name="Darling A.E."/>
            <person name="Facciotti M.T."/>
        </authorList>
    </citation>
    <scope>NUCLEOTIDE SEQUENCE [LARGE SCALE GENOMIC DNA]</scope>
    <source>
        <strain evidence="1 2">DSM 13077</strain>
    </source>
</reference>
<name>M0ASH2_9EURY</name>
<keyword evidence="2" id="KW-1185">Reference proteome</keyword>
<evidence type="ECO:0000313" key="1">
    <source>
        <dbReference type="EMBL" id="ELZ00898.1"/>
    </source>
</evidence>
<comment type="caution">
    <text evidence="1">The sequence shown here is derived from an EMBL/GenBank/DDBJ whole genome shotgun (WGS) entry which is preliminary data.</text>
</comment>
<sequence length="107" mass="12820">MEWNIAPDSGVDSQTDHEFVERPCPADLGRGFVVQEPQRAYSYHRYRRRRRAAFAVFVLTERIRLIETMGQRRLKRRERVLVTRSDRTPSHIYSLYQNPYGHTARDR</sequence>
<organism evidence="1 2">
    <name type="scientific">Natrialba aegyptia DSM 13077</name>
    <dbReference type="NCBI Taxonomy" id="1227491"/>
    <lineage>
        <taxon>Archaea</taxon>
        <taxon>Methanobacteriati</taxon>
        <taxon>Methanobacteriota</taxon>
        <taxon>Stenosarchaea group</taxon>
        <taxon>Halobacteria</taxon>
        <taxon>Halobacteriales</taxon>
        <taxon>Natrialbaceae</taxon>
        <taxon>Natrialba</taxon>
    </lineage>
</organism>
<gene>
    <name evidence="1" type="ORF">C480_18447</name>
</gene>
<accession>M0ASH2</accession>
<dbReference type="Proteomes" id="UP000011591">
    <property type="component" value="Unassembled WGS sequence"/>
</dbReference>
<dbReference type="EMBL" id="AOIP01000050">
    <property type="protein sequence ID" value="ELZ00898.1"/>
    <property type="molecule type" value="Genomic_DNA"/>
</dbReference>
<proteinExistence type="predicted"/>
<evidence type="ECO:0000313" key="2">
    <source>
        <dbReference type="Proteomes" id="UP000011591"/>
    </source>
</evidence>
<protein>
    <submittedName>
        <fullName evidence="1">Uncharacterized protein</fullName>
    </submittedName>
</protein>
<dbReference type="AlphaFoldDB" id="M0ASH2"/>
<dbReference type="PATRIC" id="fig|1227491.4.peg.3751"/>